<keyword evidence="3" id="KW-1185">Reference proteome</keyword>
<dbReference type="Pfam" id="PF00462">
    <property type="entry name" value="Glutaredoxin"/>
    <property type="match status" value="1"/>
</dbReference>
<accession>A0AAN1WJN1</accession>
<evidence type="ECO:0000313" key="3">
    <source>
        <dbReference type="Proteomes" id="UP001320119"/>
    </source>
</evidence>
<reference evidence="2 3" key="1">
    <citation type="journal article" date="2022" name="IScience">
        <title>An ultrasensitive nanofiber-based assay for enzymatic hydrolysis and deep-sea microbial degradation of cellulose.</title>
        <authorList>
            <person name="Tsudome M."/>
            <person name="Tachioka M."/>
            <person name="Miyazaki M."/>
            <person name="Uchimura K."/>
            <person name="Tsuda M."/>
            <person name="Takaki Y."/>
            <person name="Deguchi S."/>
        </authorList>
    </citation>
    <scope>NUCLEOTIDE SEQUENCE [LARGE SCALE GENOMIC DNA]</scope>
    <source>
        <strain evidence="2 3">GE09</strain>
    </source>
</reference>
<feature type="domain" description="Glutaredoxin" evidence="1">
    <location>
        <begin position="53"/>
        <end position="108"/>
    </location>
</feature>
<dbReference type="InterPro" id="IPR002109">
    <property type="entry name" value="Glutaredoxin"/>
</dbReference>
<evidence type="ECO:0000313" key="2">
    <source>
        <dbReference type="EMBL" id="BCD98757.1"/>
    </source>
</evidence>
<dbReference type="PANTHER" id="PTHR34386:SF1">
    <property type="entry name" value="GLUTAREDOXIN-LIKE PROTEIN NRDH"/>
    <property type="match status" value="1"/>
</dbReference>
<sequence>MKPARIKAMLPVVIFFVLAAVAAAGIRYGLEQSKKPLIDSNHPNVVAGTLPVVTLYSTAWCSYCKAARTYFTRKNIAFIEKDIEKNPAAYQQYQQLGGNGVPFITINEYTMQGFDRKGFKAAYLKQL</sequence>
<organism evidence="2 3">
    <name type="scientific">Marinagarivorans cellulosilyticus</name>
    <dbReference type="NCBI Taxonomy" id="2721545"/>
    <lineage>
        <taxon>Bacteria</taxon>
        <taxon>Pseudomonadati</taxon>
        <taxon>Pseudomonadota</taxon>
        <taxon>Gammaproteobacteria</taxon>
        <taxon>Cellvibrionales</taxon>
        <taxon>Cellvibrionaceae</taxon>
        <taxon>Marinagarivorans</taxon>
    </lineage>
</organism>
<dbReference type="GO" id="GO:0045454">
    <property type="term" value="P:cell redox homeostasis"/>
    <property type="evidence" value="ECO:0007669"/>
    <property type="project" value="TreeGrafter"/>
</dbReference>
<dbReference type="CDD" id="cd02976">
    <property type="entry name" value="NrdH"/>
    <property type="match status" value="1"/>
</dbReference>
<dbReference type="GO" id="GO:0009055">
    <property type="term" value="F:electron transfer activity"/>
    <property type="evidence" value="ECO:0007669"/>
    <property type="project" value="TreeGrafter"/>
</dbReference>
<name>A0AAN1WJN1_9GAMM</name>
<dbReference type="KEGG" id="marq:MARGE09_P2958"/>
<dbReference type="PROSITE" id="PS51354">
    <property type="entry name" value="GLUTAREDOXIN_2"/>
    <property type="match status" value="1"/>
</dbReference>
<gene>
    <name evidence="2" type="ORF">MARGE09_P2958</name>
</gene>
<dbReference type="SUPFAM" id="SSF52833">
    <property type="entry name" value="Thioredoxin-like"/>
    <property type="match status" value="1"/>
</dbReference>
<dbReference type="InterPro" id="IPR051548">
    <property type="entry name" value="Grx-like_ET"/>
</dbReference>
<evidence type="ECO:0000259" key="1">
    <source>
        <dbReference type="Pfam" id="PF00462"/>
    </source>
</evidence>
<dbReference type="Gene3D" id="3.40.30.10">
    <property type="entry name" value="Glutaredoxin"/>
    <property type="match status" value="1"/>
</dbReference>
<dbReference type="AlphaFoldDB" id="A0AAN1WJN1"/>
<proteinExistence type="predicted"/>
<dbReference type="InterPro" id="IPR036249">
    <property type="entry name" value="Thioredoxin-like_sf"/>
</dbReference>
<dbReference type="RefSeq" id="WP_236983304.1">
    <property type="nucleotide sequence ID" value="NZ_AP023086.1"/>
</dbReference>
<protein>
    <recommendedName>
        <fullName evidence="1">Glutaredoxin domain-containing protein</fullName>
    </recommendedName>
</protein>
<dbReference type="Proteomes" id="UP001320119">
    <property type="component" value="Chromosome"/>
</dbReference>
<dbReference type="PANTHER" id="PTHR34386">
    <property type="entry name" value="GLUTAREDOXIN"/>
    <property type="match status" value="1"/>
</dbReference>
<dbReference type="EMBL" id="AP023086">
    <property type="protein sequence ID" value="BCD98757.1"/>
    <property type="molecule type" value="Genomic_DNA"/>
</dbReference>